<evidence type="ECO:0000256" key="5">
    <source>
        <dbReference type="ARBA" id="ARBA00003583"/>
    </source>
</evidence>
<proteinExistence type="inferred from homology"/>
<dbReference type="PANTHER" id="PTHR11964">
    <property type="entry name" value="S-ADENOSYLMETHIONINE SYNTHETASE"/>
    <property type="match status" value="1"/>
</dbReference>
<evidence type="ECO:0000256" key="2">
    <source>
        <dbReference type="ARBA" id="ARBA00001941"/>
    </source>
</evidence>
<dbReference type="GO" id="GO:0005524">
    <property type="term" value="F:ATP binding"/>
    <property type="evidence" value="ECO:0007669"/>
    <property type="project" value="UniProtKB-KW"/>
</dbReference>
<comment type="cofactor">
    <cofactor evidence="2">
        <name>Co(2+)</name>
        <dbReference type="ChEBI" id="CHEBI:48828"/>
    </cofactor>
</comment>
<keyword evidence="18" id="KW-0630">Potassium</keyword>
<evidence type="ECO:0000256" key="15">
    <source>
        <dbReference type="ARBA" id="ARBA00022741"/>
    </source>
</evidence>
<comment type="pathway">
    <text evidence="7">Amino-acid biosynthesis; S-adenosyl-L-methionine biosynthesis; S-adenosyl-L-methionine from L-methionine: step 1/1.</text>
</comment>
<keyword evidence="17" id="KW-0460">Magnesium</keyword>
<keyword evidence="12" id="KW-0554">One-carbon metabolism</keyword>
<dbReference type="PIRSF" id="PIRSF000497">
    <property type="entry name" value="MAT"/>
    <property type="match status" value="1"/>
</dbReference>
<dbReference type="Pfam" id="PF02773">
    <property type="entry name" value="S-AdoMet_synt_C"/>
    <property type="match status" value="1"/>
</dbReference>
<dbReference type="EC" id="2.5.1.6" evidence="10"/>
<evidence type="ECO:0000256" key="18">
    <source>
        <dbReference type="ARBA" id="ARBA00022958"/>
    </source>
</evidence>
<keyword evidence="14" id="KW-0479">Metal-binding</keyword>
<evidence type="ECO:0000256" key="16">
    <source>
        <dbReference type="ARBA" id="ARBA00022840"/>
    </source>
</evidence>
<comment type="cofactor">
    <cofactor evidence="4">
        <name>K(+)</name>
        <dbReference type="ChEBI" id="CHEBI:29103"/>
    </cofactor>
</comment>
<name>A0A5B6ZXM9_DAVIN</name>
<accession>A0A5B6ZXM9</accession>
<organism evidence="24">
    <name type="scientific">Davidia involucrata</name>
    <name type="common">Dove tree</name>
    <dbReference type="NCBI Taxonomy" id="16924"/>
    <lineage>
        <taxon>Eukaryota</taxon>
        <taxon>Viridiplantae</taxon>
        <taxon>Streptophyta</taxon>
        <taxon>Embryophyta</taxon>
        <taxon>Tracheophyta</taxon>
        <taxon>Spermatophyta</taxon>
        <taxon>Magnoliopsida</taxon>
        <taxon>eudicotyledons</taxon>
        <taxon>Gunneridae</taxon>
        <taxon>Pentapetalae</taxon>
        <taxon>asterids</taxon>
        <taxon>Cornales</taxon>
        <taxon>Nyssaceae</taxon>
        <taxon>Davidia</taxon>
    </lineage>
</organism>
<feature type="region of interest" description="Disordered" evidence="21">
    <location>
        <begin position="1"/>
        <end position="26"/>
    </location>
</feature>
<comment type="function">
    <text evidence="5">Catalyzes the formation of S-adenosylmethionine from methionine and ATP. The reaction comprises two steps that are both catalyzed by the same enzyme: formation of S-adenosylmethionine (AdoMet) and triphosphate, and subsequent hydrolysis of the triphosphate.</text>
</comment>
<dbReference type="GO" id="GO:0004478">
    <property type="term" value="F:methionine adenosyltransferase activity"/>
    <property type="evidence" value="ECO:0007669"/>
    <property type="project" value="UniProtKB-EC"/>
</dbReference>
<evidence type="ECO:0000256" key="13">
    <source>
        <dbReference type="ARBA" id="ARBA00022679"/>
    </source>
</evidence>
<dbReference type="FunFam" id="3.30.300.10:FF:000003">
    <property type="entry name" value="S-adenosylmethionine synthase"/>
    <property type="match status" value="1"/>
</dbReference>
<keyword evidence="13 24" id="KW-0808">Transferase</keyword>
<dbReference type="FunFam" id="3.30.300.10:FF:000004">
    <property type="entry name" value="S-adenosylmethionine synthase"/>
    <property type="match status" value="1"/>
</dbReference>
<dbReference type="EMBL" id="GHES01018733">
    <property type="protein sequence ID" value="MPA49292.1"/>
    <property type="molecule type" value="Transcribed_RNA"/>
</dbReference>
<dbReference type="FunFam" id="3.30.300.10:FF:000001">
    <property type="entry name" value="S-adenosylmethionine synthase"/>
    <property type="match status" value="1"/>
</dbReference>
<comment type="subunit">
    <text evidence="9">Homotetramer.</text>
</comment>
<evidence type="ECO:0000256" key="10">
    <source>
        <dbReference type="ARBA" id="ARBA00012828"/>
    </source>
</evidence>
<protein>
    <recommendedName>
        <fullName evidence="10">methionine adenosyltransferase</fullName>
        <ecNumber evidence="10">2.5.1.6</ecNumber>
    </recommendedName>
</protein>
<evidence type="ECO:0000256" key="11">
    <source>
        <dbReference type="ARBA" id="ARBA00022490"/>
    </source>
</evidence>
<comment type="subcellular location">
    <subcellularLocation>
        <location evidence="6">Cytoplasm</location>
    </subcellularLocation>
</comment>
<evidence type="ECO:0000256" key="20">
    <source>
        <dbReference type="ARBA" id="ARBA00048344"/>
    </source>
</evidence>
<keyword evidence="11" id="KW-0963">Cytoplasm</keyword>
<evidence type="ECO:0000256" key="14">
    <source>
        <dbReference type="ARBA" id="ARBA00022723"/>
    </source>
</evidence>
<keyword evidence="16" id="KW-0067">ATP-binding</keyword>
<sequence length="437" mass="47976">MASGKSGVATTERRERKIGGSESDESAPLHPPIYILNRISICLSFLSFLSHISRSSFYIFAASQIHIYINRDMDTFLFTSESVNEGHPDKLCDQVSDAILDACLEQDPESKVACETCTKTNMVMVFGEITTKAKVNYEKIVRDTCRGIGFTKSEVGLDADHCKVLVNIEQQSPDIAQGVHGHLTKKPEEIGAGDQGHMFGYATDETPEFMPLTHVLATKLGAKLTEVRKNKTCSWLRPDGKTQVTVEYRNDSGAMIPIRVHTVLISTQHEETVTNEQIAKDLKEHVIGGPHGDAGLTGRKIIIDTYGGWGAHGGGAFSGKDPTKVDRSGAYIVRQAAKSVVASGLAHRCIVQVSYAIGVSEPLSVFVDTYKTGKIPDKDILALIKEQFDFRPGMIAINLDLKRGGNFRFQKTAAYGHFGRDDPDFTWETVKILKPKA</sequence>
<evidence type="ECO:0000256" key="6">
    <source>
        <dbReference type="ARBA" id="ARBA00004496"/>
    </source>
</evidence>
<evidence type="ECO:0000256" key="3">
    <source>
        <dbReference type="ARBA" id="ARBA00001946"/>
    </source>
</evidence>
<comment type="similarity">
    <text evidence="8">Belongs to the AdoMet synthase family.</text>
</comment>
<evidence type="ECO:0000256" key="8">
    <source>
        <dbReference type="ARBA" id="ARBA00009685"/>
    </source>
</evidence>
<dbReference type="GO" id="GO:0046872">
    <property type="term" value="F:metal ion binding"/>
    <property type="evidence" value="ECO:0007669"/>
    <property type="project" value="UniProtKB-KW"/>
</dbReference>
<evidence type="ECO:0000256" key="12">
    <source>
        <dbReference type="ARBA" id="ARBA00022563"/>
    </source>
</evidence>
<evidence type="ECO:0000259" key="23">
    <source>
        <dbReference type="Pfam" id="PF02773"/>
    </source>
</evidence>
<gene>
    <name evidence="24" type="ORF">Din_018733</name>
</gene>
<dbReference type="Pfam" id="PF00438">
    <property type="entry name" value="S-AdoMet_synt_N"/>
    <property type="match status" value="1"/>
</dbReference>
<comment type="cofactor">
    <cofactor evidence="3">
        <name>Mg(2+)</name>
        <dbReference type="ChEBI" id="CHEBI:18420"/>
    </cofactor>
</comment>
<feature type="domain" description="S-adenosylmethionine synthetase C-terminal" evidence="23">
    <location>
        <begin position="287"/>
        <end position="428"/>
    </location>
</feature>
<comment type="cofactor">
    <cofactor evidence="1">
        <name>Mn(2+)</name>
        <dbReference type="ChEBI" id="CHEBI:29035"/>
    </cofactor>
</comment>
<dbReference type="PROSITE" id="PS00376">
    <property type="entry name" value="ADOMET_SYNTHASE_1"/>
    <property type="match status" value="1"/>
</dbReference>
<dbReference type="InterPro" id="IPR022630">
    <property type="entry name" value="S-AdoMet_synt_C"/>
</dbReference>
<dbReference type="InterPro" id="IPR022628">
    <property type="entry name" value="S-AdoMet_synt_N"/>
</dbReference>
<evidence type="ECO:0000256" key="1">
    <source>
        <dbReference type="ARBA" id="ARBA00001936"/>
    </source>
</evidence>
<dbReference type="GO" id="GO:0006730">
    <property type="term" value="P:one-carbon metabolic process"/>
    <property type="evidence" value="ECO:0007669"/>
    <property type="project" value="UniProtKB-KW"/>
</dbReference>
<evidence type="ECO:0000313" key="24">
    <source>
        <dbReference type="EMBL" id="MPA49292.1"/>
    </source>
</evidence>
<feature type="domain" description="S-adenosylmethionine synthetase N-terminal" evidence="22">
    <location>
        <begin position="76"/>
        <end position="173"/>
    </location>
</feature>
<evidence type="ECO:0000259" key="22">
    <source>
        <dbReference type="Pfam" id="PF00438"/>
    </source>
</evidence>
<dbReference type="Gene3D" id="3.30.300.10">
    <property type="match status" value="3"/>
</dbReference>
<dbReference type="InterPro" id="IPR022636">
    <property type="entry name" value="S-AdoMet_synthetase_sfam"/>
</dbReference>
<evidence type="ECO:0000256" key="4">
    <source>
        <dbReference type="ARBA" id="ARBA00001958"/>
    </source>
</evidence>
<dbReference type="UniPathway" id="UPA00315">
    <property type="reaction ID" value="UER00080"/>
</dbReference>
<dbReference type="PROSITE" id="PS00377">
    <property type="entry name" value="ADOMET_SYNTHASE_2"/>
    <property type="match status" value="1"/>
</dbReference>
<dbReference type="InterPro" id="IPR022631">
    <property type="entry name" value="ADOMET_SYNTHASE_CS"/>
</dbReference>
<dbReference type="SUPFAM" id="SSF55973">
    <property type="entry name" value="S-adenosylmethionine synthetase"/>
    <property type="match status" value="3"/>
</dbReference>
<dbReference type="AlphaFoldDB" id="A0A5B6ZXM9"/>
<evidence type="ECO:0000256" key="9">
    <source>
        <dbReference type="ARBA" id="ARBA00011881"/>
    </source>
</evidence>
<evidence type="ECO:0000256" key="21">
    <source>
        <dbReference type="SAM" id="MobiDB-lite"/>
    </source>
</evidence>
<evidence type="ECO:0000256" key="19">
    <source>
        <dbReference type="ARBA" id="ARBA00023285"/>
    </source>
</evidence>
<dbReference type="CDD" id="cd18079">
    <property type="entry name" value="S-AdoMet_synt"/>
    <property type="match status" value="1"/>
</dbReference>
<dbReference type="GO" id="GO:0005737">
    <property type="term" value="C:cytoplasm"/>
    <property type="evidence" value="ECO:0007669"/>
    <property type="project" value="UniProtKB-SubCell"/>
</dbReference>
<evidence type="ECO:0000256" key="7">
    <source>
        <dbReference type="ARBA" id="ARBA00005224"/>
    </source>
</evidence>
<dbReference type="InterPro" id="IPR002133">
    <property type="entry name" value="S-AdoMet_synthetase"/>
</dbReference>
<comment type="catalytic activity">
    <reaction evidence="20">
        <text>L-methionine + ATP + H2O = S-adenosyl-L-methionine + phosphate + diphosphate</text>
        <dbReference type="Rhea" id="RHEA:21080"/>
        <dbReference type="ChEBI" id="CHEBI:15377"/>
        <dbReference type="ChEBI" id="CHEBI:30616"/>
        <dbReference type="ChEBI" id="CHEBI:33019"/>
        <dbReference type="ChEBI" id="CHEBI:43474"/>
        <dbReference type="ChEBI" id="CHEBI:57844"/>
        <dbReference type="ChEBI" id="CHEBI:59789"/>
        <dbReference type="EC" id="2.5.1.6"/>
    </reaction>
</comment>
<dbReference type="GO" id="GO:0006556">
    <property type="term" value="P:S-adenosylmethionine biosynthetic process"/>
    <property type="evidence" value="ECO:0007669"/>
    <property type="project" value="UniProtKB-UniPathway"/>
</dbReference>
<keyword evidence="15" id="KW-0547">Nucleotide-binding</keyword>
<evidence type="ECO:0000256" key="17">
    <source>
        <dbReference type="ARBA" id="ARBA00022842"/>
    </source>
</evidence>
<keyword evidence="19" id="KW-0170">Cobalt</keyword>
<reference evidence="24" key="1">
    <citation type="submission" date="2019-08" db="EMBL/GenBank/DDBJ databases">
        <title>Reference gene set and small RNA set construction with multiple tissues from Davidia involucrata Baill.</title>
        <authorList>
            <person name="Yang H."/>
            <person name="Zhou C."/>
            <person name="Li G."/>
            <person name="Wang J."/>
            <person name="Gao P."/>
            <person name="Wang M."/>
            <person name="Wang R."/>
            <person name="Zhao Y."/>
        </authorList>
    </citation>
    <scope>NUCLEOTIDE SEQUENCE</scope>
    <source>
        <tissue evidence="24">Mixed with DoveR01_LX</tissue>
    </source>
</reference>